<reference evidence="3" key="1">
    <citation type="submission" date="2017-02" db="EMBL/GenBank/DDBJ databases">
        <authorList>
            <person name="Daims H."/>
        </authorList>
    </citation>
    <scope>NUCLEOTIDE SEQUENCE [LARGE SCALE GENOMIC DNA]</scope>
</reference>
<accession>A0A1R4H7Q1</accession>
<proteinExistence type="predicted"/>
<dbReference type="RefSeq" id="WP_087143317.1">
    <property type="nucleotide sequence ID" value="NZ_FUKI01000101.1"/>
</dbReference>
<dbReference type="Pfam" id="PF07603">
    <property type="entry name" value="Lcl_C"/>
    <property type="match status" value="1"/>
</dbReference>
<feature type="domain" description="Lcl C-terminal" evidence="1">
    <location>
        <begin position="115"/>
        <end position="269"/>
    </location>
</feature>
<dbReference type="InterPro" id="IPR011460">
    <property type="entry name" value="Lcl_C"/>
</dbReference>
<evidence type="ECO:0000313" key="2">
    <source>
        <dbReference type="EMBL" id="SJM92264.1"/>
    </source>
</evidence>
<gene>
    <name evidence="2" type="ORF">CRENPOLYSF1_270025</name>
</gene>
<sequence>MISNPSIRQSIKYVPIIAGLLFALPVSNIALSATAVKPAPKPVYKMPLNDTGITTCSNGSKRNLPCPLAGFPGQDAQYGRDKKYNKNTDGRAGFSFTKISNTGKALPASAEIWNCVKDNVTHLMWEGKTNDNGLHDMNWTYSWYNPDSKTNGGSAGYKNGGECVNTTSCDTYAYVKAVNKAGWCGYKDWRMPTRMELMGLASLHSIEPALDRKYFPESDITMFWSSSPSAYDAFFGGNRVWVVDFRFHYGFVYWWYNENNYGHQVRLVRSGQ</sequence>
<protein>
    <recommendedName>
        <fullName evidence="1">Lcl C-terminal domain-containing protein</fullName>
    </recommendedName>
</protein>
<keyword evidence="3" id="KW-1185">Reference proteome</keyword>
<name>A0A1R4H7Q1_9GAMM</name>
<evidence type="ECO:0000313" key="3">
    <source>
        <dbReference type="Proteomes" id="UP000195667"/>
    </source>
</evidence>
<evidence type="ECO:0000259" key="1">
    <source>
        <dbReference type="Pfam" id="PF07603"/>
    </source>
</evidence>
<dbReference type="AlphaFoldDB" id="A0A1R4H7Q1"/>
<dbReference type="Proteomes" id="UP000195667">
    <property type="component" value="Unassembled WGS sequence"/>
</dbReference>
<organism evidence="2 3">
    <name type="scientific">Crenothrix polyspora</name>
    <dbReference type="NCBI Taxonomy" id="360316"/>
    <lineage>
        <taxon>Bacteria</taxon>
        <taxon>Pseudomonadati</taxon>
        <taxon>Pseudomonadota</taxon>
        <taxon>Gammaproteobacteria</taxon>
        <taxon>Methylococcales</taxon>
        <taxon>Crenotrichaceae</taxon>
        <taxon>Crenothrix</taxon>
    </lineage>
</organism>
<dbReference type="OrthoDB" id="9815730at2"/>
<dbReference type="EMBL" id="FUKI01000101">
    <property type="protein sequence ID" value="SJM92264.1"/>
    <property type="molecule type" value="Genomic_DNA"/>
</dbReference>